<evidence type="ECO:0000256" key="4">
    <source>
        <dbReference type="ARBA" id="ARBA00022801"/>
    </source>
</evidence>
<dbReference type="Pfam" id="PF00293">
    <property type="entry name" value="NUDIX"/>
    <property type="match status" value="1"/>
</dbReference>
<dbReference type="GO" id="GO:0046872">
    <property type="term" value="F:metal ion binding"/>
    <property type="evidence" value="ECO:0007669"/>
    <property type="project" value="UniProtKB-KW"/>
</dbReference>
<keyword evidence="4 8" id="KW-0378">Hydrolase</keyword>
<dbReference type="Gene3D" id="3.90.79.10">
    <property type="entry name" value="Nucleoside Triphosphate Pyrophosphohydrolase"/>
    <property type="match status" value="1"/>
</dbReference>
<evidence type="ECO:0000313" key="9">
    <source>
        <dbReference type="Proteomes" id="UP000037043"/>
    </source>
</evidence>
<evidence type="ECO:0000256" key="6">
    <source>
        <dbReference type="ARBA" id="ARBA00023211"/>
    </source>
</evidence>
<dbReference type="SUPFAM" id="SSF55811">
    <property type="entry name" value="Nudix"/>
    <property type="match status" value="1"/>
</dbReference>
<accession>A0A0L6ZEK6</accession>
<dbReference type="PROSITE" id="PS00893">
    <property type="entry name" value="NUDIX_BOX"/>
    <property type="match status" value="1"/>
</dbReference>
<dbReference type="InterPro" id="IPR020084">
    <property type="entry name" value="NUDIX_hydrolase_CS"/>
</dbReference>
<keyword evidence="3" id="KW-0479">Metal-binding</keyword>
<evidence type="ECO:0000256" key="3">
    <source>
        <dbReference type="ARBA" id="ARBA00022723"/>
    </source>
</evidence>
<comment type="cofactor">
    <cofactor evidence="2">
        <name>Mg(2+)</name>
        <dbReference type="ChEBI" id="CHEBI:18420"/>
    </cofactor>
</comment>
<dbReference type="Proteomes" id="UP000037043">
    <property type="component" value="Unassembled WGS sequence"/>
</dbReference>
<evidence type="ECO:0000256" key="1">
    <source>
        <dbReference type="ARBA" id="ARBA00001936"/>
    </source>
</evidence>
<evidence type="ECO:0000256" key="5">
    <source>
        <dbReference type="ARBA" id="ARBA00022842"/>
    </source>
</evidence>
<organism evidence="8 9">
    <name type="scientific">Clostridium homopropionicum DSM 5847</name>
    <dbReference type="NCBI Taxonomy" id="1121318"/>
    <lineage>
        <taxon>Bacteria</taxon>
        <taxon>Bacillati</taxon>
        <taxon>Bacillota</taxon>
        <taxon>Clostridia</taxon>
        <taxon>Eubacteriales</taxon>
        <taxon>Clostridiaceae</taxon>
        <taxon>Clostridium</taxon>
    </lineage>
</organism>
<dbReference type="EMBL" id="LHUR01000005">
    <property type="protein sequence ID" value="KOA21387.1"/>
    <property type="molecule type" value="Genomic_DNA"/>
</dbReference>
<gene>
    <name evidence="8" type="primary">nudL</name>
    <name evidence="8" type="ORF">CLHOM_00580</name>
</gene>
<comment type="caution">
    <text evidence="8">The sequence shown here is derived from an EMBL/GenBank/DDBJ whole genome shotgun (WGS) entry which is preliminary data.</text>
</comment>
<dbReference type="RefSeq" id="WP_052219672.1">
    <property type="nucleotide sequence ID" value="NZ_LHUR01000005.1"/>
</dbReference>
<dbReference type="AlphaFoldDB" id="A0A0L6ZEK6"/>
<keyword evidence="5" id="KW-0460">Magnesium</keyword>
<sequence length="203" mass="23953">MKKIEIERVEKTFKNRRPKPIGSFSRSAVMILLMEEKGEIYILFERRALTLRRQPGDISLPGGAIEEGETPREAAVRETMEELNLNREDIEVIGDMDYFVSPYNSIIFPFIGKIRSMEIYPNTEEVDHLFKVPIKFFTDNIPLIYPVELIPNFTEDYPFHLIYGGKDYKFSTRKYNQYFYIYGDYVIWGFTAQVIKSFIELLE</sequence>
<feature type="domain" description="Nudix hydrolase" evidence="7">
    <location>
        <begin position="24"/>
        <end position="155"/>
    </location>
</feature>
<evidence type="ECO:0000256" key="2">
    <source>
        <dbReference type="ARBA" id="ARBA00001946"/>
    </source>
</evidence>
<evidence type="ECO:0000259" key="7">
    <source>
        <dbReference type="PROSITE" id="PS51462"/>
    </source>
</evidence>
<dbReference type="CDD" id="cd03426">
    <property type="entry name" value="NUDIX_CoAse_Nudt7"/>
    <property type="match status" value="1"/>
</dbReference>
<dbReference type="GO" id="GO:0010945">
    <property type="term" value="F:coenzyme A diphosphatase activity"/>
    <property type="evidence" value="ECO:0007669"/>
    <property type="project" value="InterPro"/>
</dbReference>
<reference evidence="9" key="1">
    <citation type="submission" date="2015-08" db="EMBL/GenBank/DDBJ databases">
        <title>Genome sequence of the strict anaerobe Clostridium homopropionicum LuHBu1 (DSM 5847T).</title>
        <authorList>
            <person name="Poehlein A."/>
            <person name="Beck M."/>
            <person name="Schiel-Bengelsdorf B."/>
            <person name="Bengelsdorf F.R."/>
            <person name="Daniel R."/>
            <person name="Duerre P."/>
        </authorList>
    </citation>
    <scope>NUCLEOTIDE SEQUENCE [LARGE SCALE GENOMIC DNA]</scope>
    <source>
        <strain evidence="9">DSM 5847</strain>
    </source>
</reference>
<keyword evidence="9" id="KW-1185">Reference proteome</keyword>
<dbReference type="PANTHER" id="PTHR12992:SF11">
    <property type="entry name" value="MITOCHONDRIAL COENZYME A DIPHOSPHATASE NUDT8"/>
    <property type="match status" value="1"/>
</dbReference>
<dbReference type="InterPro" id="IPR045121">
    <property type="entry name" value="CoAse"/>
</dbReference>
<proteinExistence type="predicted"/>
<protein>
    <submittedName>
        <fullName evidence="8">Putative nudix hydrolase NudL</fullName>
    </submittedName>
</protein>
<dbReference type="InterPro" id="IPR000086">
    <property type="entry name" value="NUDIX_hydrolase_dom"/>
</dbReference>
<dbReference type="PANTHER" id="PTHR12992">
    <property type="entry name" value="NUDIX HYDROLASE"/>
    <property type="match status" value="1"/>
</dbReference>
<dbReference type="PROSITE" id="PS51462">
    <property type="entry name" value="NUDIX"/>
    <property type="match status" value="1"/>
</dbReference>
<dbReference type="STRING" id="36844.SAMN04488501_105168"/>
<dbReference type="PATRIC" id="fig|1121318.3.peg.57"/>
<keyword evidence="6" id="KW-0464">Manganese</keyword>
<comment type="cofactor">
    <cofactor evidence="1">
        <name>Mn(2+)</name>
        <dbReference type="ChEBI" id="CHEBI:29035"/>
    </cofactor>
</comment>
<dbReference type="InterPro" id="IPR015797">
    <property type="entry name" value="NUDIX_hydrolase-like_dom_sf"/>
</dbReference>
<name>A0A0L6ZEK6_9CLOT</name>
<evidence type="ECO:0000313" key="8">
    <source>
        <dbReference type="EMBL" id="KOA21387.1"/>
    </source>
</evidence>